<sequence length="112" mass="13002">MILIYLNKQQRPNLEERNNGGEESKPRIFVQHQSSFSSKLQSNAPRLIFTTRNLPASPTTEQRNNYTYLPYTNLQYKQRPSDVYNICSIMDRDGDYIVKLSDIPQGQGMELS</sequence>
<gene>
    <name evidence="1" type="ORF">LTRI10_LOCUS42204</name>
</gene>
<accession>A0AAV2FXQ7</accession>
<evidence type="ECO:0000313" key="2">
    <source>
        <dbReference type="Proteomes" id="UP001497516"/>
    </source>
</evidence>
<keyword evidence="2" id="KW-1185">Reference proteome</keyword>
<dbReference type="EMBL" id="OZ034820">
    <property type="protein sequence ID" value="CAL1402185.1"/>
    <property type="molecule type" value="Genomic_DNA"/>
</dbReference>
<evidence type="ECO:0000313" key="1">
    <source>
        <dbReference type="EMBL" id="CAL1402185.1"/>
    </source>
</evidence>
<reference evidence="1 2" key="1">
    <citation type="submission" date="2024-04" db="EMBL/GenBank/DDBJ databases">
        <authorList>
            <person name="Fracassetti M."/>
        </authorList>
    </citation>
    <scope>NUCLEOTIDE SEQUENCE [LARGE SCALE GENOMIC DNA]</scope>
</reference>
<dbReference type="AlphaFoldDB" id="A0AAV2FXQ7"/>
<name>A0AAV2FXQ7_9ROSI</name>
<dbReference type="Proteomes" id="UP001497516">
    <property type="component" value="Chromosome 7"/>
</dbReference>
<organism evidence="1 2">
    <name type="scientific">Linum trigynum</name>
    <dbReference type="NCBI Taxonomy" id="586398"/>
    <lineage>
        <taxon>Eukaryota</taxon>
        <taxon>Viridiplantae</taxon>
        <taxon>Streptophyta</taxon>
        <taxon>Embryophyta</taxon>
        <taxon>Tracheophyta</taxon>
        <taxon>Spermatophyta</taxon>
        <taxon>Magnoliopsida</taxon>
        <taxon>eudicotyledons</taxon>
        <taxon>Gunneridae</taxon>
        <taxon>Pentapetalae</taxon>
        <taxon>rosids</taxon>
        <taxon>fabids</taxon>
        <taxon>Malpighiales</taxon>
        <taxon>Linaceae</taxon>
        <taxon>Linum</taxon>
    </lineage>
</organism>
<protein>
    <submittedName>
        <fullName evidence="1">Uncharacterized protein</fullName>
    </submittedName>
</protein>
<proteinExistence type="predicted"/>